<evidence type="ECO:0000313" key="2">
    <source>
        <dbReference type="Proteomes" id="UP000070501"/>
    </source>
</evidence>
<evidence type="ECO:0000313" key="1">
    <source>
        <dbReference type="EMBL" id="KXJ85660.1"/>
    </source>
</evidence>
<keyword evidence="2" id="KW-1185">Reference proteome</keyword>
<proteinExistence type="predicted"/>
<accession>A0A136IL19</accession>
<dbReference type="InParanoid" id="A0A136IL19"/>
<protein>
    <submittedName>
        <fullName evidence="1">Uncharacterized protein</fullName>
    </submittedName>
</protein>
<dbReference type="EMBL" id="KQ964277">
    <property type="protein sequence ID" value="KXJ85660.1"/>
    <property type="molecule type" value="Genomic_DNA"/>
</dbReference>
<organism evidence="1 2">
    <name type="scientific">Microdochium bolleyi</name>
    <dbReference type="NCBI Taxonomy" id="196109"/>
    <lineage>
        <taxon>Eukaryota</taxon>
        <taxon>Fungi</taxon>
        <taxon>Dikarya</taxon>
        <taxon>Ascomycota</taxon>
        <taxon>Pezizomycotina</taxon>
        <taxon>Sordariomycetes</taxon>
        <taxon>Xylariomycetidae</taxon>
        <taxon>Xylariales</taxon>
        <taxon>Microdochiaceae</taxon>
        <taxon>Microdochium</taxon>
    </lineage>
</organism>
<dbReference type="OrthoDB" id="4232400at2759"/>
<dbReference type="AlphaFoldDB" id="A0A136IL19"/>
<sequence length="76" mass="8144">MPATDALQPPLTPTERDVVKSYGGWTPFMHAYALKPYDHDHIDEAHQIARTFAAADTDVGAASNNGDQSSGDSSAR</sequence>
<gene>
    <name evidence="1" type="ORF">Micbo1qcDRAFT_237388</name>
</gene>
<name>A0A136IL19_9PEZI</name>
<reference evidence="2" key="1">
    <citation type="submission" date="2016-02" db="EMBL/GenBank/DDBJ databases">
        <title>Draft genome sequence of Microdochium bolleyi, a fungal endophyte of beachgrass.</title>
        <authorList>
            <consortium name="DOE Joint Genome Institute"/>
            <person name="David A.S."/>
            <person name="May G."/>
            <person name="Haridas S."/>
            <person name="Lim J."/>
            <person name="Wang M."/>
            <person name="Labutti K."/>
            <person name="Lipzen A."/>
            <person name="Barry K."/>
            <person name="Grigoriev I.V."/>
        </authorList>
    </citation>
    <scope>NUCLEOTIDE SEQUENCE [LARGE SCALE GENOMIC DNA]</scope>
    <source>
        <strain evidence="2">J235TASD1</strain>
    </source>
</reference>
<dbReference type="Proteomes" id="UP000070501">
    <property type="component" value="Unassembled WGS sequence"/>
</dbReference>